<dbReference type="Proteomes" id="UP000298138">
    <property type="component" value="Unassembled WGS sequence"/>
</dbReference>
<evidence type="ECO:0000256" key="6">
    <source>
        <dbReference type="ARBA" id="ARBA00022438"/>
    </source>
</evidence>
<organism evidence="14 15">
    <name type="scientific">Ascodesmis nigricans</name>
    <dbReference type="NCBI Taxonomy" id="341454"/>
    <lineage>
        <taxon>Eukaryota</taxon>
        <taxon>Fungi</taxon>
        <taxon>Dikarya</taxon>
        <taxon>Ascomycota</taxon>
        <taxon>Pezizomycotina</taxon>
        <taxon>Pezizomycetes</taxon>
        <taxon>Pezizales</taxon>
        <taxon>Ascodesmidaceae</taxon>
        <taxon>Ascodesmis</taxon>
    </lineage>
</organism>
<dbReference type="SUPFAM" id="SSF53092">
    <property type="entry name" value="Creatinase/prolidase N-terminal domain"/>
    <property type="match status" value="1"/>
</dbReference>
<dbReference type="SUPFAM" id="SSF55920">
    <property type="entry name" value="Creatinase/aminopeptidase"/>
    <property type="match status" value="1"/>
</dbReference>
<dbReference type="OrthoDB" id="4215474at2759"/>
<evidence type="ECO:0000313" key="15">
    <source>
        <dbReference type="Proteomes" id="UP000298138"/>
    </source>
</evidence>
<dbReference type="Gene3D" id="3.90.230.10">
    <property type="entry name" value="Creatinase/methionine aminopeptidase superfamily"/>
    <property type="match status" value="1"/>
</dbReference>
<dbReference type="Pfam" id="PF05195">
    <property type="entry name" value="AMP_N"/>
    <property type="match status" value="1"/>
</dbReference>
<keyword evidence="8" id="KW-0378">Hydrolase</keyword>
<feature type="domain" description="Aminopeptidase P N-terminal" evidence="13">
    <location>
        <begin position="72"/>
        <end position="210"/>
    </location>
</feature>
<evidence type="ECO:0000256" key="7">
    <source>
        <dbReference type="ARBA" id="ARBA00022723"/>
    </source>
</evidence>
<dbReference type="InterPro" id="IPR052433">
    <property type="entry name" value="X-Pro_dipept-like"/>
</dbReference>
<gene>
    <name evidence="14" type="ORF">EX30DRAFT_331784</name>
</gene>
<evidence type="ECO:0000256" key="5">
    <source>
        <dbReference type="ARBA" id="ARBA00012574"/>
    </source>
</evidence>
<dbReference type="InterPro" id="IPR000994">
    <property type="entry name" value="Pept_M24"/>
</dbReference>
<reference evidence="14 15" key="1">
    <citation type="submission" date="2019-04" db="EMBL/GenBank/DDBJ databases">
        <title>Comparative genomics and transcriptomics to analyze fruiting body development in filamentous ascomycetes.</title>
        <authorList>
            <consortium name="DOE Joint Genome Institute"/>
            <person name="Lutkenhaus R."/>
            <person name="Traeger S."/>
            <person name="Breuer J."/>
            <person name="Kuo A."/>
            <person name="Lipzen A."/>
            <person name="Pangilinan J."/>
            <person name="Dilworth D."/>
            <person name="Sandor L."/>
            <person name="Poggeler S."/>
            <person name="Barry K."/>
            <person name="Grigoriev I.V."/>
            <person name="Nowrousian M."/>
        </authorList>
    </citation>
    <scope>NUCLEOTIDE SEQUENCE [LARGE SCALE GENOMIC DNA]</scope>
    <source>
        <strain evidence="14 15">CBS 389.68</strain>
    </source>
</reference>
<evidence type="ECO:0000259" key="13">
    <source>
        <dbReference type="SMART" id="SM01011"/>
    </source>
</evidence>
<keyword evidence="6" id="KW-0645">Protease</keyword>
<evidence type="ECO:0000256" key="9">
    <source>
        <dbReference type="ARBA" id="ARBA00023049"/>
    </source>
</evidence>
<dbReference type="InParanoid" id="A0A4S2MVL0"/>
<dbReference type="STRING" id="341454.A0A4S2MVL0"/>
<evidence type="ECO:0000256" key="8">
    <source>
        <dbReference type="ARBA" id="ARBA00022801"/>
    </source>
</evidence>
<evidence type="ECO:0000256" key="2">
    <source>
        <dbReference type="ARBA" id="ARBA00001936"/>
    </source>
</evidence>
<dbReference type="FunCoup" id="A0A4S2MVL0">
    <property type="interactions" value="495"/>
</dbReference>
<sequence>MRGRSLFRCLRSPWVLQRTAASHRIVHARPLTRPNSTQHRPYSVSTAPPRLGQPTHETHPHLLNPGEITPGLSAIEYAVHRARLAAELPEGALAIIPSAQTKYRSGPVFYEFHQDPDFYWLTGFLEPDAVCVIESLGAEGNGEHVFHMFVHGKDAHKELWDGPVTGVENAMEYFNADQAYDIGDLRRELPNLIRRASAVFTDAVPTTHRPQPIDSFKQMFVPQGSGLIETHLQNAKIRPLKHILHELRVIKSDAEVAVMRKAGKWSGRAITQAMGESFEDEKGLADYLDYRFKVNGCDKVAYVPVVAGGANALTIHHTRNNDPFKDGDMVLVDAGGQYGGYVSDITRTWPVNGKFTEPQRALYEAVLNVQRECVKMCRESSGLSLTDIHNVAEYGLREQLLQLGFNLDNGVLSSILFPHHVGHYVGVDLHDCGTSSKYKKLRTGMVVTIEPGVYVPDDERFPKHFRNIGIRIEDCVYVGEEHPVVLTTEAVKEVVDIESLRD</sequence>
<dbReference type="GO" id="GO:0070006">
    <property type="term" value="F:metalloaminopeptidase activity"/>
    <property type="evidence" value="ECO:0007669"/>
    <property type="project" value="InterPro"/>
</dbReference>
<keyword evidence="6" id="KW-0031">Aminopeptidase</keyword>
<comment type="cofactor">
    <cofactor evidence="2">
        <name>Mn(2+)</name>
        <dbReference type="ChEBI" id="CHEBI:29035"/>
    </cofactor>
</comment>
<dbReference type="PANTHER" id="PTHR43226:SF4">
    <property type="entry name" value="XAA-PRO AMINOPEPTIDASE 3"/>
    <property type="match status" value="1"/>
</dbReference>
<comment type="similarity">
    <text evidence="4">Belongs to the peptidase M24B family.</text>
</comment>
<name>A0A4S2MVL0_9PEZI</name>
<dbReference type="InterPro" id="IPR029149">
    <property type="entry name" value="Creatin/AminoP/Spt16_N"/>
</dbReference>
<evidence type="ECO:0000313" key="14">
    <source>
        <dbReference type="EMBL" id="TGZ80621.1"/>
    </source>
</evidence>
<dbReference type="Pfam" id="PF00557">
    <property type="entry name" value="Peptidase_M24"/>
    <property type="match status" value="1"/>
</dbReference>
<evidence type="ECO:0000256" key="4">
    <source>
        <dbReference type="ARBA" id="ARBA00008766"/>
    </source>
</evidence>
<dbReference type="GO" id="GO:0006508">
    <property type="term" value="P:proteolysis"/>
    <property type="evidence" value="ECO:0007669"/>
    <property type="project" value="TreeGrafter"/>
</dbReference>
<dbReference type="AlphaFoldDB" id="A0A4S2MVL0"/>
<dbReference type="CDD" id="cd01087">
    <property type="entry name" value="Prolidase"/>
    <property type="match status" value="1"/>
</dbReference>
<feature type="compositionally biased region" description="Polar residues" evidence="12">
    <location>
        <begin position="33"/>
        <end position="46"/>
    </location>
</feature>
<dbReference type="PANTHER" id="PTHR43226">
    <property type="entry name" value="XAA-PRO AMINOPEPTIDASE 3"/>
    <property type="match status" value="1"/>
</dbReference>
<dbReference type="EMBL" id="ML220123">
    <property type="protein sequence ID" value="TGZ80621.1"/>
    <property type="molecule type" value="Genomic_DNA"/>
</dbReference>
<dbReference type="Gene3D" id="3.40.350.10">
    <property type="entry name" value="Creatinase/prolidase N-terminal domain"/>
    <property type="match status" value="1"/>
</dbReference>
<proteinExistence type="inferred from homology"/>
<comment type="catalytic activity">
    <reaction evidence="1">
        <text>Release of any N-terminal amino acid, including proline, that is linked to proline, even from a dipeptide or tripeptide.</text>
        <dbReference type="EC" id="3.4.11.9"/>
    </reaction>
</comment>
<keyword evidence="10" id="KW-0464">Manganese</keyword>
<keyword evidence="15" id="KW-1185">Reference proteome</keyword>
<evidence type="ECO:0000256" key="11">
    <source>
        <dbReference type="ARBA" id="ARBA00030849"/>
    </source>
</evidence>
<keyword evidence="9" id="KW-0482">Metalloprotease</keyword>
<dbReference type="InterPro" id="IPR036005">
    <property type="entry name" value="Creatinase/aminopeptidase-like"/>
</dbReference>
<comment type="function">
    <text evidence="3">Catalyzes the removal of a penultimate prolyl residue from the N-termini of peptides.</text>
</comment>
<evidence type="ECO:0000256" key="3">
    <source>
        <dbReference type="ARBA" id="ARBA00002443"/>
    </source>
</evidence>
<evidence type="ECO:0000256" key="12">
    <source>
        <dbReference type="SAM" id="MobiDB-lite"/>
    </source>
</evidence>
<protein>
    <recommendedName>
        <fullName evidence="5">Xaa-Pro aminopeptidase</fullName>
        <ecNumber evidence="5">3.4.11.9</ecNumber>
    </recommendedName>
    <alternativeName>
        <fullName evidence="11">Aminoacylproline aminopeptidase</fullName>
    </alternativeName>
</protein>
<accession>A0A4S2MVL0</accession>
<dbReference type="EC" id="3.4.11.9" evidence="5"/>
<feature type="region of interest" description="Disordered" evidence="12">
    <location>
        <begin position="30"/>
        <end position="62"/>
    </location>
</feature>
<dbReference type="SMART" id="SM01011">
    <property type="entry name" value="AMP_N"/>
    <property type="match status" value="1"/>
</dbReference>
<dbReference type="GO" id="GO:0005739">
    <property type="term" value="C:mitochondrion"/>
    <property type="evidence" value="ECO:0007669"/>
    <property type="project" value="TreeGrafter"/>
</dbReference>
<evidence type="ECO:0000256" key="1">
    <source>
        <dbReference type="ARBA" id="ARBA00001424"/>
    </source>
</evidence>
<evidence type="ECO:0000256" key="10">
    <source>
        <dbReference type="ARBA" id="ARBA00023211"/>
    </source>
</evidence>
<dbReference type="InterPro" id="IPR007865">
    <property type="entry name" value="Aminopep_P_N"/>
</dbReference>
<dbReference type="GO" id="GO:0030145">
    <property type="term" value="F:manganese ion binding"/>
    <property type="evidence" value="ECO:0007669"/>
    <property type="project" value="InterPro"/>
</dbReference>
<keyword evidence="7" id="KW-0479">Metal-binding</keyword>